<gene>
    <name evidence="1" type="ORF">NY667_13195</name>
</gene>
<dbReference type="RefSeq" id="WP_104549203.1">
    <property type="nucleotide sequence ID" value="NZ_JANWTP010000040.1"/>
</dbReference>
<protein>
    <submittedName>
        <fullName evidence="1">Uncharacterized protein</fullName>
    </submittedName>
</protein>
<reference evidence="1" key="1">
    <citation type="journal article" date="2022" name="Phytopathology">
        <title>Whole genome sequencing-based tracing of a 2022 introduction and outbreak of Xanthomonas hortorum pv. pelargonii.</title>
        <authorList>
            <person name="Iruegas Bocardo F."/>
            <person name="Weisberg A.J."/>
            <person name="Riutta E.R."/>
            <person name="Kilday K.B."/>
            <person name="Bonkowski J.C."/>
            <person name="Creswell T.C."/>
            <person name="Daughtrey M."/>
            <person name="Rane K.K."/>
            <person name="Grunwald N.J."/>
            <person name="Chang J.H."/>
            <person name="Putnam M."/>
        </authorList>
    </citation>
    <scope>NUCLEOTIDE SEQUENCE</scope>
    <source>
        <strain evidence="1">22-338</strain>
    </source>
</reference>
<evidence type="ECO:0000313" key="1">
    <source>
        <dbReference type="EMBL" id="MDC8638741.1"/>
    </source>
</evidence>
<dbReference type="Proteomes" id="UP001140230">
    <property type="component" value="Unassembled WGS sequence"/>
</dbReference>
<organism evidence="1 2">
    <name type="scientific">Xanthomonas hortorum pv. hederae</name>
    <dbReference type="NCBI Taxonomy" id="453603"/>
    <lineage>
        <taxon>Bacteria</taxon>
        <taxon>Pseudomonadati</taxon>
        <taxon>Pseudomonadota</taxon>
        <taxon>Gammaproteobacteria</taxon>
        <taxon>Lysobacterales</taxon>
        <taxon>Lysobacteraceae</taxon>
        <taxon>Xanthomonas</taxon>
    </lineage>
</organism>
<sequence length="69" mass="7459">MADLIGEPDELEGPGQHETIAVSLQAAALAQQVLVLEAWTAVIRSPAREISCPSSRYGMPLKTPRMERA</sequence>
<reference evidence="1" key="2">
    <citation type="submission" date="2022-08" db="EMBL/GenBank/DDBJ databases">
        <authorList>
            <person name="Iruegas-Bocardo F."/>
            <person name="Weisberg A.J."/>
            <person name="Riutta E.R."/>
            <person name="Kilday K."/>
            <person name="Bonkowski J.C."/>
            <person name="Creswell T."/>
            <person name="Daughtrey M.L."/>
            <person name="Rane K."/>
            <person name="Grunwald N.J."/>
            <person name="Chang J.H."/>
            <person name="Putnam M.L."/>
        </authorList>
    </citation>
    <scope>NUCLEOTIDE SEQUENCE</scope>
    <source>
        <strain evidence="1">22-338</strain>
    </source>
</reference>
<proteinExistence type="predicted"/>
<accession>A0A9X4H689</accession>
<dbReference type="AlphaFoldDB" id="A0A9X4H689"/>
<name>A0A9X4H689_9XANT</name>
<comment type="caution">
    <text evidence="1">The sequence shown here is derived from an EMBL/GenBank/DDBJ whole genome shotgun (WGS) entry which is preliminary data.</text>
</comment>
<dbReference type="EMBL" id="JANWTP010000040">
    <property type="protein sequence ID" value="MDC8638741.1"/>
    <property type="molecule type" value="Genomic_DNA"/>
</dbReference>
<evidence type="ECO:0000313" key="2">
    <source>
        <dbReference type="Proteomes" id="UP001140230"/>
    </source>
</evidence>